<evidence type="ECO:0000313" key="2">
    <source>
        <dbReference type="Proteomes" id="UP000805193"/>
    </source>
</evidence>
<organism evidence="1 2">
    <name type="scientific">Ixodes persulcatus</name>
    <name type="common">Taiga tick</name>
    <dbReference type="NCBI Taxonomy" id="34615"/>
    <lineage>
        <taxon>Eukaryota</taxon>
        <taxon>Metazoa</taxon>
        <taxon>Ecdysozoa</taxon>
        <taxon>Arthropoda</taxon>
        <taxon>Chelicerata</taxon>
        <taxon>Arachnida</taxon>
        <taxon>Acari</taxon>
        <taxon>Parasitiformes</taxon>
        <taxon>Ixodida</taxon>
        <taxon>Ixodoidea</taxon>
        <taxon>Ixodidae</taxon>
        <taxon>Ixodinae</taxon>
        <taxon>Ixodes</taxon>
    </lineage>
</organism>
<evidence type="ECO:0000313" key="1">
    <source>
        <dbReference type="EMBL" id="KAG0417438.1"/>
    </source>
</evidence>
<protein>
    <submittedName>
        <fullName evidence="1">Uncharacterized protein</fullName>
    </submittedName>
</protein>
<dbReference type="EMBL" id="JABSTQ010010841">
    <property type="protein sequence ID" value="KAG0417438.1"/>
    <property type="molecule type" value="Genomic_DNA"/>
</dbReference>
<keyword evidence="2" id="KW-1185">Reference proteome</keyword>
<sequence>MSGMAPARRLSHDGGVDTASSWSGPACPLQWPADPVTTPRRGTARRTRGSDICCLSNDARRASPLHGYSLEGWVRGPAHVCVISDSPTTSASIPRRSFLRDTPGVKGKAPPSVVGIVSGVCMQESASTTPTSVSGGSSAVEGGPTDECQLGKAPPSVVGIVSGVCMQESASTTPTSVSGGSSAVEGGPTDECQLEWPPPVNLVTGAVIEAEAQTNASLEGRAQLTKSPRP</sequence>
<name>A0AC60PCV7_IXOPE</name>
<gene>
    <name evidence="1" type="ORF">HPB47_005590</name>
</gene>
<reference evidence="1 2" key="1">
    <citation type="journal article" date="2020" name="Cell">
        <title>Large-Scale Comparative Analyses of Tick Genomes Elucidate Their Genetic Diversity and Vector Capacities.</title>
        <authorList>
            <consortium name="Tick Genome and Microbiome Consortium (TIGMIC)"/>
            <person name="Jia N."/>
            <person name="Wang J."/>
            <person name="Shi W."/>
            <person name="Du L."/>
            <person name="Sun Y."/>
            <person name="Zhan W."/>
            <person name="Jiang J.F."/>
            <person name="Wang Q."/>
            <person name="Zhang B."/>
            <person name="Ji P."/>
            <person name="Bell-Sakyi L."/>
            <person name="Cui X.M."/>
            <person name="Yuan T.T."/>
            <person name="Jiang B.G."/>
            <person name="Yang W.F."/>
            <person name="Lam T.T."/>
            <person name="Chang Q.C."/>
            <person name="Ding S.J."/>
            <person name="Wang X.J."/>
            <person name="Zhu J.G."/>
            <person name="Ruan X.D."/>
            <person name="Zhao L."/>
            <person name="Wei J.T."/>
            <person name="Ye R.Z."/>
            <person name="Que T.C."/>
            <person name="Du C.H."/>
            <person name="Zhou Y.H."/>
            <person name="Cheng J.X."/>
            <person name="Dai P.F."/>
            <person name="Guo W.B."/>
            <person name="Han X.H."/>
            <person name="Huang E.J."/>
            <person name="Li L.F."/>
            <person name="Wei W."/>
            <person name="Gao Y.C."/>
            <person name="Liu J.Z."/>
            <person name="Shao H.Z."/>
            <person name="Wang X."/>
            <person name="Wang C.C."/>
            <person name="Yang T.C."/>
            <person name="Huo Q.B."/>
            <person name="Li W."/>
            <person name="Chen H.Y."/>
            <person name="Chen S.E."/>
            <person name="Zhou L.G."/>
            <person name="Ni X.B."/>
            <person name="Tian J.H."/>
            <person name="Sheng Y."/>
            <person name="Liu T."/>
            <person name="Pan Y.S."/>
            <person name="Xia L.Y."/>
            <person name="Li J."/>
            <person name="Zhao F."/>
            <person name="Cao W.C."/>
        </authorList>
    </citation>
    <scope>NUCLEOTIDE SEQUENCE [LARGE SCALE GENOMIC DNA]</scope>
    <source>
        <strain evidence="1">Iper-2018</strain>
    </source>
</reference>
<proteinExistence type="predicted"/>
<accession>A0AC60PCV7</accession>
<dbReference type="Proteomes" id="UP000805193">
    <property type="component" value="Unassembled WGS sequence"/>
</dbReference>
<comment type="caution">
    <text evidence="1">The sequence shown here is derived from an EMBL/GenBank/DDBJ whole genome shotgun (WGS) entry which is preliminary data.</text>
</comment>